<reference evidence="1" key="1">
    <citation type="submission" date="2022-05" db="EMBL/GenBank/DDBJ databases">
        <authorList>
            <person name="Park J.-S."/>
        </authorList>
    </citation>
    <scope>NUCLEOTIDE SEQUENCE</scope>
    <source>
        <strain evidence="1">2012CJ41-6</strain>
    </source>
</reference>
<dbReference type="InterPro" id="IPR059063">
    <property type="entry name" value="SocB"/>
</dbReference>
<dbReference type="Proteomes" id="UP001203880">
    <property type="component" value="Unassembled WGS sequence"/>
</dbReference>
<name>A0ABT0Q0W3_9RHOB</name>
<proteinExistence type="predicted"/>
<keyword evidence="2" id="KW-1185">Reference proteome</keyword>
<gene>
    <name evidence="1" type="ORF">M3P21_07780</name>
</gene>
<evidence type="ECO:0000313" key="2">
    <source>
        <dbReference type="Proteomes" id="UP001203880"/>
    </source>
</evidence>
<dbReference type="RefSeq" id="WP_249708472.1">
    <property type="nucleotide sequence ID" value="NZ_JAMFMB010000007.1"/>
</dbReference>
<dbReference type="Pfam" id="PF26318">
    <property type="entry name" value="SocB"/>
    <property type="match status" value="1"/>
</dbReference>
<dbReference type="NCBIfam" id="NF047746">
    <property type="entry name" value="SocB_toxin"/>
    <property type="match status" value="1"/>
</dbReference>
<comment type="caution">
    <text evidence="1">The sequence shown here is derived from an EMBL/GenBank/DDBJ whole genome shotgun (WGS) entry which is preliminary data.</text>
</comment>
<accession>A0ABT0Q0W3</accession>
<evidence type="ECO:0000313" key="1">
    <source>
        <dbReference type="EMBL" id="MCL6283432.1"/>
    </source>
</evidence>
<organism evidence="1 2">
    <name type="scientific">Ruegeria spongiae</name>
    <dbReference type="NCBI Taxonomy" id="2942209"/>
    <lineage>
        <taxon>Bacteria</taxon>
        <taxon>Pseudomonadati</taxon>
        <taxon>Pseudomonadota</taxon>
        <taxon>Alphaproteobacteria</taxon>
        <taxon>Rhodobacterales</taxon>
        <taxon>Roseobacteraceae</taxon>
        <taxon>Ruegeria</taxon>
    </lineage>
</organism>
<sequence length="244" mass="27715">MSKRQLPVTDLANSATLPVEARWSMLERKQDFVPPHSLEPTRRNIAMLLGVTDPLFPDHPRPSKDEIIATFEQTLPKGGKRAQRDREQNLLRARALLDFGETSVARAAIEHHKSFAVAENTYIRTADPLVLEVDGRPCIPSTDFRKSGALTRRGLDFVFSLNFHMIVDYDPAFSDFDLVHLNYWQDKEGAVGITPEFHAGEPVFSYDDLNTMIRETLDIWDAIVAGRRKKSKDEDDGFWFGETA</sequence>
<protein>
    <submittedName>
        <fullName evidence="1">Uncharacterized protein</fullName>
    </submittedName>
</protein>
<dbReference type="EMBL" id="JAMFMB010000007">
    <property type="protein sequence ID" value="MCL6283432.1"/>
    <property type="molecule type" value="Genomic_DNA"/>
</dbReference>